<proteinExistence type="predicted"/>
<evidence type="ECO:0000313" key="1">
    <source>
        <dbReference type="EMBL" id="AUM59615.1"/>
    </source>
</evidence>
<organism evidence="1 2">
    <name type="scientific">Pseudomonas phage PMBT3</name>
    <dbReference type="NCBI Taxonomy" id="2059856"/>
    <lineage>
        <taxon>Viruses</taxon>
        <taxon>Duplodnaviria</taxon>
        <taxon>Heunggongvirae</taxon>
        <taxon>Uroviricota</taxon>
        <taxon>Caudoviricetes</taxon>
        <taxon>Maxrubnervirus</taxon>
        <taxon>Maxrubnervirus PMBT3</taxon>
    </lineage>
</organism>
<dbReference type="EMBL" id="MG596799">
    <property type="protein sequence ID" value="AUM59615.1"/>
    <property type="molecule type" value="Genomic_DNA"/>
</dbReference>
<sequence>MADFAERILKLHPEQADLFYLTMEETDNAILYDQHMQTKAEADAAEKNLPKPRKRK</sequence>
<evidence type="ECO:0000313" key="2">
    <source>
        <dbReference type="Proteomes" id="UP000240704"/>
    </source>
</evidence>
<keyword evidence="2" id="KW-1185">Reference proteome</keyword>
<dbReference type="KEGG" id="vg:54986954"/>
<dbReference type="GeneID" id="54986954"/>
<protein>
    <submittedName>
        <fullName evidence="1">Uncharacterized protein</fullName>
    </submittedName>
</protein>
<name>A0A2I6PHT4_9CAUD</name>
<accession>A0A2I6PHT4</accession>
<dbReference type="RefSeq" id="YP_009796564.1">
    <property type="nucleotide sequence ID" value="NC_047902.1"/>
</dbReference>
<dbReference type="Proteomes" id="UP000240704">
    <property type="component" value="Segment"/>
</dbReference>
<reference evidence="2" key="1">
    <citation type="submission" date="2017-11" db="EMBL/GenBank/DDBJ databases">
        <title>Genome sequence and characterization of the novel virulent phage PMBT3 infecting Pseudomonas sp.</title>
        <authorList>
            <person name="Koberg S."/>
            <person name="Brinks E."/>
            <person name="Heller K.J."/>
            <person name="Neve H."/>
            <person name="Franz C.M.A.P."/>
        </authorList>
    </citation>
    <scope>NUCLEOTIDE SEQUENCE [LARGE SCALE GENOMIC DNA]</scope>
</reference>